<name>A0A419HX86_9PSEU</name>
<protein>
    <submittedName>
        <fullName evidence="2">Antibiotic biosynthesis monooxygenase</fullName>
    </submittedName>
</protein>
<evidence type="ECO:0000313" key="2">
    <source>
        <dbReference type="EMBL" id="RJQ81683.1"/>
    </source>
</evidence>
<proteinExistence type="predicted"/>
<keyword evidence="2" id="KW-0560">Oxidoreductase</keyword>
<keyword evidence="3" id="KW-1185">Reference proteome</keyword>
<dbReference type="OrthoDB" id="1494517at2"/>
<evidence type="ECO:0000259" key="1">
    <source>
        <dbReference type="PROSITE" id="PS51725"/>
    </source>
</evidence>
<gene>
    <name evidence="2" type="ORF">D5S19_22965</name>
</gene>
<dbReference type="RefSeq" id="WP_120025475.1">
    <property type="nucleotide sequence ID" value="NZ_QZFV01000107.1"/>
</dbReference>
<dbReference type="GO" id="GO:0004497">
    <property type="term" value="F:monooxygenase activity"/>
    <property type="evidence" value="ECO:0007669"/>
    <property type="project" value="UniProtKB-KW"/>
</dbReference>
<dbReference type="Pfam" id="PF03992">
    <property type="entry name" value="ABM"/>
    <property type="match status" value="1"/>
</dbReference>
<dbReference type="AlphaFoldDB" id="A0A419HX86"/>
<organism evidence="2 3">
    <name type="scientific">Amycolatopsis panacis</name>
    <dbReference type="NCBI Taxonomy" id="2340917"/>
    <lineage>
        <taxon>Bacteria</taxon>
        <taxon>Bacillati</taxon>
        <taxon>Actinomycetota</taxon>
        <taxon>Actinomycetes</taxon>
        <taxon>Pseudonocardiales</taxon>
        <taxon>Pseudonocardiaceae</taxon>
        <taxon>Amycolatopsis</taxon>
    </lineage>
</organism>
<evidence type="ECO:0000313" key="3">
    <source>
        <dbReference type="Proteomes" id="UP000285112"/>
    </source>
</evidence>
<feature type="domain" description="ABM" evidence="1">
    <location>
        <begin position="11"/>
        <end position="100"/>
    </location>
</feature>
<dbReference type="EMBL" id="QZFV01000107">
    <property type="protein sequence ID" value="RJQ81683.1"/>
    <property type="molecule type" value="Genomic_DNA"/>
</dbReference>
<dbReference type="InterPro" id="IPR011008">
    <property type="entry name" value="Dimeric_a/b-barrel"/>
</dbReference>
<comment type="caution">
    <text evidence="2">The sequence shown here is derived from an EMBL/GenBank/DDBJ whole genome shotgun (WGS) entry which is preliminary data.</text>
</comment>
<sequence length="113" mass="12899">MPSISTERDLFTLINVFTVDTADQCRLFDLLTEATETIIRHLPGFVSASFHLSEDGRQVINYAQWRSRNDFEVMHDHPDFQPHIAECRRIATVQPVVCRVRYTAEGTHPGAGQ</sequence>
<dbReference type="InterPro" id="IPR007138">
    <property type="entry name" value="ABM_dom"/>
</dbReference>
<reference evidence="2 3" key="1">
    <citation type="submission" date="2018-09" db="EMBL/GenBank/DDBJ databases">
        <title>YIM PH 21725 draft genome.</title>
        <authorList>
            <person name="Miao C."/>
        </authorList>
    </citation>
    <scope>NUCLEOTIDE SEQUENCE [LARGE SCALE GENOMIC DNA]</scope>
    <source>
        <strain evidence="3">YIM PH21725</strain>
    </source>
</reference>
<keyword evidence="2" id="KW-0503">Monooxygenase</keyword>
<accession>A0A419HX86</accession>
<dbReference type="PROSITE" id="PS51725">
    <property type="entry name" value="ABM"/>
    <property type="match status" value="1"/>
</dbReference>
<dbReference type="Proteomes" id="UP000285112">
    <property type="component" value="Unassembled WGS sequence"/>
</dbReference>
<dbReference type="Gene3D" id="3.30.70.100">
    <property type="match status" value="1"/>
</dbReference>
<dbReference type="SUPFAM" id="SSF54909">
    <property type="entry name" value="Dimeric alpha+beta barrel"/>
    <property type="match status" value="1"/>
</dbReference>